<dbReference type="OrthoDB" id="1928179at2759"/>
<dbReference type="Proteomes" id="UP000585474">
    <property type="component" value="Unassembled WGS sequence"/>
</dbReference>
<feature type="compositionally biased region" description="Polar residues" evidence="1">
    <location>
        <begin position="460"/>
        <end position="470"/>
    </location>
</feature>
<feature type="compositionally biased region" description="Basic and acidic residues" evidence="1">
    <location>
        <begin position="74"/>
        <end position="86"/>
    </location>
</feature>
<feature type="compositionally biased region" description="Basic and acidic residues" evidence="1">
    <location>
        <begin position="217"/>
        <end position="236"/>
    </location>
</feature>
<evidence type="ECO:0000256" key="1">
    <source>
        <dbReference type="SAM" id="MobiDB-lite"/>
    </source>
</evidence>
<accession>A0A7J0H1M2</accession>
<protein>
    <submittedName>
        <fullName evidence="3">Uncharacterized protein</fullName>
    </submittedName>
</protein>
<feature type="compositionally biased region" description="Basic and acidic residues" evidence="1">
    <location>
        <begin position="119"/>
        <end position="130"/>
    </location>
</feature>
<gene>
    <name evidence="3" type="ORF">Acr_26g0002120</name>
</gene>
<keyword evidence="2" id="KW-0812">Transmembrane</keyword>
<dbReference type="PANTHER" id="PTHR33700">
    <property type="entry name" value="MYB-LIKE PROTEIN X"/>
    <property type="match status" value="1"/>
</dbReference>
<keyword evidence="2" id="KW-1133">Transmembrane helix</keyword>
<feature type="compositionally biased region" description="Polar residues" evidence="1">
    <location>
        <begin position="412"/>
        <end position="428"/>
    </location>
</feature>
<sequence length="470" mass="52118">MVKHSPGRNHRSKGIKVKHILQICVLLAVCFWLIYQVKHSHDKKKAFDEHDAKISQTTHVPDEILKFGRKGLHPRLEETSTKNEKHDDEEEEEAEEEETGGEEEENKHEDEEQEEDSKTEEKDSEGRGGGDDEIDENDQETSEIEAERDEELIDEDKEREEGDERETEEKDSEDKEGRNENEKEAEEKYSHDGGSRSAHEAREENYKGDDASSAVTHDTEAITTETERGSVDKSNEGNDMNGQEEESKSNNSMASEAEKGEMGDNGISPNVTGKEDKGFEIFSSKSEDSSPLNSTMTIESNTQQELGNNSTEQHLDVHNLLLQNGTENKPDATKGTGTEDLKNNPNIASNTSQPDSNLIATIGESSNSSTTMDFALSDEVTMSNASVGVKEQSESLTKEENTDGTRIEKSDASNGTDKSWDSSETGNTDEVHHDSIDSSVPLEEKDVSMDLDTLPEIRTEGSNNEDAAAE</sequence>
<feature type="compositionally biased region" description="Acidic residues" evidence="1">
    <location>
        <begin position="87"/>
        <end position="104"/>
    </location>
</feature>
<feature type="compositionally biased region" description="Polar residues" evidence="1">
    <location>
        <begin position="289"/>
        <end position="312"/>
    </location>
</feature>
<feature type="compositionally biased region" description="Basic and acidic residues" evidence="1">
    <location>
        <begin position="391"/>
        <end position="411"/>
    </location>
</feature>
<feature type="compositionally biased region" description="Basic and acidic residues" evidence="1">
    <location>
        <begin position="429"/>
        <end position="448"/>
    </location>
</feature>
<proteinExistence type="predicted"/>
<feature type="compositionally biased region" description="Acidic residues" evidence="1">
    <location>
        <begin position="131"/>
        <end position="171"/>
    </location>
</feature>
<comment type="caution">
    <text evidence="3">The sequence shown here is derived from an EMBL/GenBank/DDBJ whole genome shotgun (WGS) entry which is preliminary data.</text>
</comment>
<reference evidence="3 4" key="1">
    <citation type="submission" date="2019-07" db="EMBL/GenBank/DDBJ databases">
        <title>De Novo Assembly of kiwifruit Actinidia rufa.</title>
        <authorList>
            <person name="Sugita-Konishi S."/>
            <person name="Sato K."/>
            <person name="Mori E."/>
            <person name="Abe Y."/>
            <person name="Kisaki G."/>
            <person name="Hamano K."/>
            <person name="Suezawa K."/>
            <person name="Otani M."/>
            <person name="Fukuda T."/>
            <person name="Manabe T."/>
            <person name="Gomi K."/>
            <person name="Tabuchi M."/>
            <person name="Akimitsu K."/>
            <person name="Kataoka I."/>
        </authorList>
    </citation>
    <scope>NUCLEOTIDE SEQUENCE [LARGE SCALE GENOMIC DNA]</scope>
    <source>
        <strain evidence="4">cv. Fuchu</strain>
    </source>
</reference>
<keyword evidence="2" id="KW-0472">Membrane</keyword>
<organism evidence="3 4">
    <name type="scientific">Actinidia rufa</name>
    <dbReference type="NCBI Taxonomy" id="165716"/>
    <lineage>
        <taxon>Eukaryota</taxon>
        <taxon>Viridiplantae</taxon>
        <taxon>Streptophyta</taxon>
        <taxon>Embryophyta</taxon>
        <taxon>Tracheophyta</taxon>
        <taxon>Spermatophyta</taxon>
        <taxon>Magnoliopsida</taxon>
        <taxon>eudicotyledons</taxon>
        <taxon>Gunneridae</taxon>
        <taxon>Pentapetalae</taxon>
        <taxon>asterids</taxon>
        <taxon>Ericales</taxon>
        <taxon>Actinidiaceae</taxon>
        <taxon>Actinidia</taxon>
    </lineage>
</organism>
<evidence type="ECO:0000313" key="3">
    <source>
        <dbReference type="EMBL" id="GFZ16942.1"/>
    </source>
</evidence>
<name>A0A7J0H1M2_9ERIC</name>
<feature type="region of interest" description="Disordered" evidence="1">
    <location>
        <begin position="65"/>
        <end position="470"/>
    </location>
</feature>
<dbReference type="EMBL" id="BJWL01000026">
    <property type="protein sequence ID" value="GFZ16942.1"/>
    <property type="molecule type" value="Genomic_DNA"/>
</dbReference>
<feature type="compositionally biased region" description="Polar residues" evidence="1">
    <location>
        <begin position="343"/>
        <end position="372"/>
    </location>
</feature>
<keyword evidence="4" id="KW-1185">Reference proteome</keyword>
<evidence type="ECO:0000256" key="2">
    <source>
        <dbReference type="SAM" id="Phobius"/>
    </source>
</evidence>
<feature type="transmembrane region" description="Helical" evidence="2">
    <location>
        <begin position="20"/>
        <end position="37"/>
    </location>
</feature>
<feature type="compositionally biased region" description="Basic and acidic residues" evidence="1">
    <location>
        <begin position="328"/>
        <end position="342"/>
    </location>
</feature>
<feature type="compositionally biased region" description="Basic and acidic residues" evidence="1">
    <location>
        <begin position="172"/>
        <end position="210"/>
    </location>
</feature>
<evidence type="ECO:0000313" key="4">
    <source>
        <dbReference type="Proteomes" id="UP000585474"/>
    </source>
</evidence>
<dbReference type="PANTHER" id="PTHR33700:SF4">
    <property type="entry name" value="MYB-LIKE PROTEIN X"/>
    <property type="match status" value="1"/>
</dbReference>
<dbReference type="AlphaFoldDB" id="A0A7J0H1M2"/>